<dbReference type="KEGG" id="cpat:CLPA_c18120"/>
<dbReference type="GeneID" id="93073972"/>
<gene>
    <name evidence="8" type="primary">flgB</name>
    <name evidence="8" type="ORF">CLPA_c18120</name>
    <name evidence="9" type="ORF">CP6013_01369</name>
</gene>
<dbReference type="NCBIfam" id="TIGR01396">
    <property type="entry name" value="FlgB"/>
    <property type="match status" value="1"/>
</dbReference>
<proteinExistence type="inferred from homology"/>
<accession>A0A0H3J4K6</accession>
<evidence type="ECO:0000256" key="5">
    <source>
        <dbReference type="ARBA" id="ARBA00024934"/>
    </source>
</evidence>
<evidence type="ECO:0000256" key="6">
    <source>
        <dbReference type="PIRNR" id="PIRNR002889"/>
    </source>
</evidence>
<dbReference type="Proteomes" id="UP000028042">
    <property type="component" value="Unassembled WGS sequence"/>
</dbReference>
<comment type="subunit">
    <text evidence="6">The basal body constitutes a major portion of the flagellar organelle and consists of a number of rings mounted on a central rod.</text>
</comment>
<keyword evidence="4 6" id="KW-0975">Bacterial flagellum</keyword>
<dbReference type="EMBL" id="CP009268">
    <property type="protein sequence ID" value="AJA51870.1"/>
    <property type="molecule type" value="Genomic_DNA"/>
</dbReference>
<evidence type="ECO:0000313" key="10">
    <source>
        <dbReference type="Proteomes" id="UP000028042"/>
    </source>
</evidence>
<evidence type="ECO:0000256" key="1">
    <source>
        <dbReference type="ARBA" id="ARBA00004117"/>
    </source>
</evidence>
<reference evidence="9 10" key="3">
    <citation type="journal article" name="Genome Announc.">
        <title>Improved Draft Genome Sequence of Clostridium pasteurianum Strain ATCC 6013 (DSM 525) Using a Hybrid Next-Generation Sequencing Approach.</title>
        <authorList>
            <person name="Pyne M.E."/>
            <person name="Utturkar S."/>
            <person name="Brown S.D."/>
            <person name="Moo-Young M."/>
            <person name="Chung D.A."/>
            <person name="Chou C.P."/>
        </authorList>
    </citation>
    <scope>NUCLEOTIDE SEQUENCE [LARGE SCALE GENOMIC DNA]</scope>
    <source>
        <strain evidence="9 10">ATCC 6013</strain>
    </source>
</reference>
<protein>
    <recommendedName>
        <fullName evidence="3 6">Flagellar basal body rod protein FlgB</fullName>
    </recommendedName>
</protein>
<dbReference type="InterPro" id="IPR001444">
    <property type="entry name" value="Flag_bb_rod_N"/>
</dbReference>
<keyword evidence="8" id="KW-0969">Cilium</keyword>
<sequence>MTVNNISGQQITYDLIKKSLDASSTRADVISNNIANINTAGYKRRYVTFEDTLKQSLDNITMKKDNSLHMDDGNSFGAISVKEDSSSSMKVDGNNVDIDSEMANQAQNTLMYQALTSQASSRISMRRYVITGGGN</sequence>
<reference evidence="9" key="2">
    <citation type="submission" date="2015-10" db="EMBL/GenBank/DDBJ databases">
        <title>Improved Draft Genome Sequence of Clostridium pasteurianum Strain ATCC 6013 (DSM 525) Using a Hybrid Next-Generation Sequencing Approach.</title>
        <authorList>
            <person name="Pyne M.E."/>
            <person name="Utturkar S.M."/>
            <person name="Brown S.D."/>
            <person name="Moo-Young M."/>
            <person name="Chung D.A."/>
            <person name="Chou P.C."/>
        </authorList>
    </citation>
    <scope>NUCLEOTIDE SEQUENCE</scope>
    <source>
        <strain evidence="9">ATCC 6013</strain>
    </source>
</reference>
<dbReference type="PATRIC" id="fig|1262449.3.peg.1649"/>
<organism evidence="8 11">
    <name type="scientific">Clostridium pasteurianum DSM 525 = ATCC 6013</name>
    <dbReference type="NCBI Taxonomy" id="1262449"/>
    <lineage>
        <taxon>Bacteria</taxon>
        <taxon>Bacillati</taxon>
        <taxon>Bacillota</taxon>
        <taxon>Clostridia</taxon>
        <taxon>Eubacteriales</taxon>
        <taxon>Clostridiaceae</taxon>
        <taxon>Clostridium</taxon>
    </lineage>
</organism>
<evidence type="ECO:0000313" key="11">
    <source>
        <dbReference type="Proteomes" id="UP000030905"/>
    </source>
</evidence>
<keyword evidence="8" id="KW-0282">Flagellum</keyword>
<keyword evidence="11" id="KW-1185">Reference proteome</keyword>
<comment type="similarity">
    <text evidence="2 6">Belongs to the flagella basal body rod proteins family.</text>
</comment>
<dbReference type="RefSeq" id="WP_003443988.1">
    <property type="nucleotide sequence ID" value="NZ_ANZB01000004.1"/>
</dbReference>
<reference evidence="8 11" key="1">
    <citation type="journal article" date="2015" name="Genome Announc.">
        <title>Complete Genome Sequence of the Nitrogen-Fixing and Solvent-Producing Clostridium pasteurianum DSM 525.</title>
        <authorList>
            <person name="Poehlein A."/>
            <person name="Grosse-Honebrink A."/>
            <person name="Zhang Y."/>
            <person name="Minton N.P."/>
            <person name="Daniel R."/>
        </authorList>
    </citation>
    <scope>NUCLEOTIDE SEQUENCE [LARGE SCALE GENOMIC DNA]</scope>
    <source>
        <strain evidence="8">DSM 525</strain>
        <strain evidence="11">DSM 525 / ATCC 6013</strain>
    </source>
</reference>
<comment type="function">
    <text evidence="5 6">Structural component of flagellum, the bacterial motility apparatus. Part of the rod structure of flagellar basal body.</text>
</comment>
<dbReference type="KEGG" id="cpae:CPAST_c18120"/>
<dbReference type="GO" id="GO:0071978">
    <property type="term" value="P:bacterial-type flagellum-dependent swarming motility"/>
    <property type="evidence" value="ECO:0007669"/>
    <property type="project" value="TreeGrafter"/>
</dbReference>
<comment type="subcellular location">
    <subcellularLocation>
        <location evidence="1 6">Bacterial flagellum basal body</location>
    </subcellularLocation>
</comment>
<dbReference type="InterPro" id="IPR006300">
    <property type="entry name" value="FlgB"/>
</dbReference>
<dbReference type="GO" id="GO:0030694">
    <property type="term" value="C:bacterial-type flagellum basal body, rod"/>
    <property type="evidence" value="ECO:0007669"/>
    <property type="project" value="InterPro"/>
</dbReference>
<dbReference type="Proteomes" id="UP000030905">
    <property type="component" value="Chromosome"/>
</dbReference>
<name>A0A0H3J4K6_CLOPA</name>
<feature type="domain" description="Flagellar basal body rod protein N-terminal" evidence="7">
    <location>
        <begin position="22"/>
        <end position="43"/>
    </location>
</feature>
<evidence type="ECO:0000313" key="8">
    <source>
        <dbReference type="EMBL" id="AJA51870.1"/>
    </source>
</evidence>
<keyword evidence="8" id="KW-0966">Cell projection</keyword>
<dbReference type="AlphaFoldDB" id="A0A0H3J4K6"/>
<evidence type="ECO:0000256" key="2">
    <source>
        <dbReference type="ARBA" id="ARBA00009677"/>
    </source>
</evidence>
<dbReference type="PANTHER" id="PTHR30435">
    <property type="entry name" value="FLAGELLAR PROTEIN"/>
    <property type="match status" value="1"/>
</dbReference>
<evidence type="ECO:0000256" key="4">
    <source>
        <dbReference type="ARBA" id="ARBA00023143"/>
    </source>
</evidence>
<evidence type="ECO:0000256" key="3">
    <source>
        <dbReference type="ARBA" id="ARBA00014376"/>
    </source>
</evidence>
<evidence type="ECO:0000259" key="7">
    <source>
        <dbReference type="Pfam" id="PF00460"/>
    </source>
</evidence>
<dbReference type="NCBIfam" id="NF009266">
    <property type="entry name" value="PRK12623.1"/>
    <property type="match status" value="1"/>
</dbReference>
<dbReference type="PIRSF" id="PIRSF002889">
    <property type="entry name" value="Rod_FlgB"/>
    <property type="match status" value="1"/>
</dbReference>
<evidence type="ECO:0000313" key="9">
    <source>
        <dbReference type="EMBL" id="KRU12122.1"/>
    </source>
</evidence>
<dbReference type="Pfam" id="PF00460">
    <property type="entry name" value="Flg_bb_rod"/>
    <property type="match status" value="1"/>
</dbReference>
<dbReference type="eggNOG" id="COG1815">
    <property type="taxonomic scope" value="Bacteria"/>
</dbReference>
<dbReference type="PANTHER" id="PTHR30435:SF19">
    <property type="entry name" value="FLAGELLAR BASAL-BODY ROD PROTEIN FLGG"/>
    <property type="match status" value="1"/>
</dbReference>
<dbReference type="EMBL" id="JPGY02000001">
    <property type="protein sequence ID" value="KRU12122.1"/>
    <property type="molecule type" value="Genomic_DNA"/>
</dbReference>